<dbReference type="AlphaFoldDB" id="A0A1G7VRA7"/>
<gene>
    <name evidence="5" type="ORF">SAMN04488027_10463</name>
</gene>
<dbReference type="Proteomes" id="UP000199296">
    <property type="component" value="Unassembled WGS sequence"/>
</dbReference>
<dbReference type="EMBL" id="FNCW01000004">
    <property type="protein sequence ID" value="SDG61949.1"/>
    <property type="molecule type" value="Genomic_DNA"/>
</dbReference>
<proteinExistence type="predicted"/>
<name>A0A1G7VRA7_9FLAO</name>
<evidence type="ECO:0000313" key="5">
    <source>
        <dbReference type="EMBL" id="SDG61949.1"/>
    </source>
</evidence>
<evidence type="ECO:0000256" key="1">
    <source>
        <dbReference type="ARBA" id="ARBA00022729"/>
    </source>
</evidence>
<keyword evidence="1" id="KW-0732">Signal</keyword>
<reference evidence="5 6" key="1">
    <citation type="submission" date="2016-10" db="EMBL/GenBank/DDBJ databases">
        <authorList>
            <person name="de Groot N.N."/>
        </authorList>
    </citation>
    <scope>NUCLEOTIDE SEQUENCE [LARGE SCALE GENOMIC DNA]</scope>
    <source>
        <strain evidence="5 6">DSM 19803</strain>
    </source>
</reference>
<dbReference type="SUPFAM" id="SSF48452">
    <property type="entry name" value="TPR-like"/>
    <property type="match status" value="1"/>
</dbReference>
<keyword evidence="6" id="KW-1185">Reference proteome</keyword>
<dbReference type="NCBIfam" id="TIGR03302">
    <property type="entry name" value="OM_YfiO"/>
    <property type="match status" value="1"/>
</dbReference>
<protein>
    <submittedName>
        <fullName evidence="5">Beta-barrel assembly machine subunit BamD</fullName>
    </submittedName>
</protein>
<sequence length="274" mass="32274">MKRLLILLIIGVGLTSCGEYQKVLKEKEISPKYEMAKQLYEEGIETGKNKYFRKAIRLFDQILPQYKGKPAGETVSYMNANAHYLVGDYFLSGYLFERFTKSYPNSEKVEEAFYKSAKSYYEVSPVYSKDQEDTYKALNKLQFYINAYPDGEYFIAANEMIQELSRKIEKKFYEIAKQYHHTERYKAAIQSFDNFILKFPGSTFREQAFFYKFESAYILAINSVSYLVPERLAEALLYYQDFIKYYGDTEGELLIKVKSYAQDIEQRTNTQIEL</sequence>
<dbReference type="RefSeq" id="WP_093366297.1">
    <property type="nucleotide sequence ID" value="NZ_FNCW01000004.1"/>
</dbReference>
<keyword evidence="2" id="KW-0472">Membrane</keyword>
<dbReference type="InterPro" id="IPR039565">
    <property type="entry name" value="BamD-like"/>
</dbReference>
<organism evidence="5 6">
    <name type="scientific">Psychroflexus sediminis</name>
    <dbReference type="NCBI Taxonomy" id="470826"/>
    <lineage>
        <taxon>Bacteria</taxon>
        <taxon>Pseudomonadati</taxon>
        <taxon>Bacteroidota</taxon>
        <taxon>Flavobacteriia</taxon>
        <taxon>Flavobacteriales</taxon>
        <taxon>Flavobacteriaceae</taxon>
        <taxon>Psychroflexus</taxon>
    </lineage>
</organism>
<evidence type="ECO:0000256" key="3">
    <source>
        <dbReference type="ARBA" id="ARBA00023237"/>
    </source>
</evidence>
<dbReference type="PROSITE" id="PS51257">
    <property type="entry name" value="PROKAR_LIPOPROTEIN"/>
    <property type="match status" value="1"/>
</dbReference>
<dbReference type="InterPro" id="IPR017689">
    <property type="entry name" value="BamD"/>
</dbReference>
<dbReference type="Pfam" id="PF13525">
    <property type="entry name" value="YfiO"/>
    <property type="match status" value="1"/>
</dbReference>
<evidence type="ECO:0000313" key="6">
    <source>
        <dbReference type="Proteomes" id="UP000199296"/>
    </source>
</evidence>
<evidence type="ECO:0000256" key="2">
    <source>
        <dbReference type="ARBA" id="ARBA00023136"/>
    </source>
</evidence>
<accession>A0A1G7VRA7</accession>
<feature type="domain" description="Outer membrane lipoprotein BamD-like" evidence="4">
    <location>
        <begin position="36"/>
        <end position="222"/>
    </location>
</feature>
<dbReference type="STRING" id="470826.SAMN04488027_10463"/>
<evidence type="ECO:0000259" key="4">
    <source>
        <dbReference type="Pfam" id="PF13525"/>
    </source>
</evidence>
<dbReference type="InterPro" id="IPR011990">
    <property type="entry name" value="TPR-like_helical_dom_sf"/>
</dbReference>
<keyword evidence="3" id="KW-0998">Cell outer membrane</keyword>
<dbReference type="OrthoDB" id="9770761at2"/>
<dbReference type="Gene3D" id="1.25.40.10">
    <property type="entry name" value="Tetratricopeptide repeat domain"/>
    <property type="match status" value="1"/>
</dbReference>